<feature type="compositionally biased region" description="Low complexity" evidence="1">
    <location>
        <begin position="133"/>
        <end position="150"/>
    </location>
</feature>
<dbReference type="Proteomes" id="UP001164743">
    <property type="component" value="Chromosome 17A"/>
</dbReference>
<organism evidence="2 3">
    <name type="scientific">Puccinia triticina</name>
    <dbReference type="NCBI Taxonomy" id="208348"/>
    <lineage>
        <taxon>Eukaryota</taxon>
        <taxon>Fungi</taxon>
        <taxon>Dikarya</taxon>
        <taxon>Basidiomycota</taxon>
        <taxon>Pucciniomycotina</taxon>
        <taxon>Pucciniomycetes</taxon>
        <taxon>Pucciniales</taxon>
        <taxon>Pucciniaceae</taxon>
        <taxon>Puccinia</taxon>
    </lineage>
</organism>
<dbReference type="EMBL" id="CP110437">
    <property type="protein sequence ID" value="WAQ92713.1"/>
    <property type="molecule type" value="Genomic_DNA"/>
</dbReference>
<protein>
    <recommendedName>
        <fullName evidence="4">AGC-kinase C-terminal domain-containing protein</fullName>
    </recommendedName>
</protein>
<evidence type="ECO:0000313" key="3">
    <source>
        <dbReference type="Proteomes" id="UP001164743"/>
    </source>
</evidence>
<keyword evidence="3" id="KW-1185">Reference proteome</keyword>
<evidence type="ECO:0008006" key="4">
    <source>
        <dbReference type="Google" id="ProtNLM"/>
    </source>
</evidence>
<gene>
    <name evidence="2" type="ORF">PtA15_17A195</name>
</gene>
<evidence type="ECO:0000313" key="2">
    <source>
        <dbReference type="EMBL" id="WAQ92713.1"/>
    </source>
</evidence>
<sequence>MRSDRSRLGSAITLRHRESLQVPQLPTDAPIRQTLQHTPALLPTDRQGSSSLSNTRASDDRQKLKSSKHQSQPVIPRAQSVGLDATRPASRHSKRTRRDATFNSNLLIKAYLKNPVNPVPFPSLLMKTGRGMTGPASQGSSSAGGTLTTPKPSRAGMNGSERSSPPRLNGPFLRIRSDDDYDSRRVDSLFYGPVDPVLVDPSVDHYYTFPALEEALMAPLNCYECDLFDPVILHPSFNPLRPSNHPVLSTPPSQPSQFSAHSLVNLNSEIFPWDAKKGIGLLNPR</sequence>
<dbReference type="GeneID" id="77805180"/>
<reference evidence="2" key="1">
    <citation type="submission" date="2022-10" db="EMBL/GenBank/DDBJ databases">
        <title>Puccinia triticina Genome sequencing and assembly.</title>
        <authorList>
            <person name="Li C."/>
        </authorList>
    </citation>
    <scope>NUCLEOTIDE SEQUENCE</scope>
    <source>
        <strain evidence="2">Pt15</strain>
    </source>
</reference>
<name>A0ABY7D817_9BASI</name>
<feature type="compositionally biased region" description="Polar residues" evidence="1">
    <location>
        <begin position="46"/>
        <end position="56"/>
    </location>
</feature>
<dbReference type="RefSeq" id="XP_053028268.1">
    <property type="nucleotide sequence ID" value="XM_053164285.1"/>
</dbReference>
<feature type="region of interest" description="Disordered" evidence="1">
    <location>
        <begin position="127"/>
        <end position="176"/>
    </location>
</feature>
<proteinExistence type="predicted"/>
<feature type="region of interest" description="Disordered" evidence="1">
    <location>
        <begin position="39"/>
        <end position="100"/>
    </location>
</feature>
<accession>A0ABY7D817</accession>
<evidence type="ECO:0000256" key="1">
    <source>
        <dbReference type="SAM" id="MobiDB-lite"/>
    </source>
</evidence>